<name>A0ABS8GRU5_9FLAO</name>
<organism evidence="1 2">
    <name type="scientific">Leeuwenhoekiella parthenopeia</name>
    <dbReference type="NCBI Taxonomy" id="2890320"/>
    <lineage>
        <taxon>Bacteria</taxon>
        <taxon>Pseudomonadati</taxon>
        <taxon>Bacteroidota</taxon>
        <taxon>Flavobacteriia</taxon>
        <taxon>Flavobacteriales</taxon>
        <taxon>Flavobacteriaceae</taxon>
        <taxon>Leeuwenhoekiella</taxon>
    </lineage>
</organism>
<comment type="caution">
    <text evidence="1">The sequence shown here is derived from an EMBL/GenBank/DDBJ whole genome shotgun (WGS) entry which is preliminary data.</text>
</comment>
<gene>
    <name evidence="1" type="ORF">LLW17_08250</name>
</gene>
<proteinExistence type="predicted"/>
<evidence type="ECO:0000313" key="1">
    <source>
        <dbReference type="EMBL" id="MCC4212706.1"/>
    </source>
</evidence>
<dbReference type="EMBL" id="JAJGMW010000008">
    <property type="protein sequence ID" value="MCC4212706.1"/>
    <property type="molecule type" value="Genomic_DNA"/>
</dbReference>
<keyword evidence="2" id="KW-1185">Reference proteome</keyword>
<sequence>MAKPVSKLGAFTGTIDGITYYKLNGKLICRKAAAPTKAQINNDPRFAAVKQNNNEFGGASTYAKAIRSGLEEQLNQFKDLKFYGRLTGACQKIAKAGRGVPGQRSIHALNLPEALIGLQLNLKNNWSTSVGLKPEIKPTSNGIEIQFNGFKKQQLYGVPKNTTHLILLATCVSIPEYSWDNELKKYTPSEFSLNPTTTSLNTAPLALNSIPSELEFFLPFCNPQAKSKPQSKTSVSASSEKPAHTIWMGILFGQLLHADFVPVEAGKAMQCIAVC</sequence>
<accession>A0ABS8GRU5</accession>
<protein>
    <submittedName>
        <fullName evidence="1">Uncharacterized protein</fullName>
    </submittedName>
</protein>
<evidence type="ECO:0000313" key="2">
    <source>
        <dbReference type="Proteomes" id="UP001197770"/>
    </source>
</evidence>
<reference evidence="1 2" key="1">
    <citation type="submission" date="2021-11" db="EMBL/GenBank/DDBJ databases">
        <title>Seasonal and diel survey of microbial diversity of the Tyrrhenian coast.</title>
        <authorList>
            <person name="Gattoni G."/>
            <person name="Corral P."/>
        </authorList>
    </citation>
    <scope>NUCLEOTIDE SEQUENCE [LARGE SCALE GENOMIC DNA]</scope>
    <source>
        <strain evidence="1 2">Mr9</strain>
    </source>
</reference>
<dbReference type="RefSeq" id="WP_228229780.1">
    <property type="nucleotide sequence ID" value="NZ_JAJGMW010000008.1"/>
</dbReference>
<dbReference type="Proteomes" id="UP001197770">
    <property type="component" value="Unassembled WGS sequence"/>
</dbReference>